<sequence>MPTSPSNIVRFCGVPGGMNSMRVDSPGFREKCKGTICAVSNATRSELKKIPMLMSGVKFATVLRLGVRNTAWFVKVTVFLTGPFGDSVFT</sequence>
<accession>A0A5P9S6N3</accession>
<dbReference type="EMBL" id="KY274508">
    <property type="protein sequence ID" value="QFV26211.1"/>
    <property type="molecule type" value="Genomic_DNA"/>
</dbReference>
<evidence type="ECO:0000313" key="1">
    <source>
        <dbReference type="EMBL" id="QFV26211.1"/>
    </source>
</evidence>
<name>A0A5P9S6N3_9BETA</name>
<reference evidence="1" key="1">
    <citation type="journal article" date="2018" name="BMC Genomics">
        <title>Comparative genomic, transcriptomic, and proteomic reannotation of human herpesvirus 6.</title>
        <authorList>
            <person name="Greninger A.L."/>
            <person name="Knudsen G.M."/>
            <person name="Roychoudhury P."/>
            <person name="Hanson D.J."/>
            <person name="Sedlak R.H."/>
            <person name="Xie H."/>
            <person name="Guan J."/>
            <person name="Nguyen T."/>
            <person name="Peddu V."/>
            <person name="Boeckh M."/>
            <person name="Huang M.L."/>
            <person name="Cook L."/>
            <person name="Depledge D.P."/>
            <person name="Zerr D.M."/>
            <person name="Koelle D.M."/>
            <person name="Gantt S."/>
            <person name="Yoshikawa T."/>
            <person name="Caserta M."/>
            <person name="Hill J.A."/>
            <person name="Jerome K.R."/>
        </authorList>
    </citation>
    <scope>NUCLEOTIDE SEQUENCE</scope>
    <source>
        <strain evidence="1">HP15A11</strain>
    </source>
</reference>
<protein>
    <submittedName>
        <fullName evidence="1">Uncharacterized protein</fullName>
    </submittedName>
</protein>
<proteinExistence type="predicted"/>
<organism evidence="1">
    <name type="scientific">Human betaherpesvirus 6</name>
    <dbReference type="NCBI Taxonomy" id="10368"/>
    <lineage>
        <taxon>Viruses</taxon>
        <taxon>Duplodnaviria</taxon>
        <taxon>Heunggongvirae</taxon>
        <taxon>Peploviricota</taxon>
        <taxon>Herviviricetes</taxon>
        <taxon>Herpesvirales</taxon>
        <taxon>Orthoherpesviridae</taxon>
        <taxon>Betaherpesvirinae</taxon>
        <taxon>Roseolovirus</taxon>
    </lineage>
</organism>